<sequence>MEPIQSNDNSNPEMLLTTTPDVSNMLASVIQLQQSVAFQISNFKVNVDRMKVSSVSQQSKVTFDTKQKASPKPSTKHKNSQRAISEPPPSTSSPRWGKSIAAPTSSTKSPEKQNPLQMQTADFPDDFRDVKVRKHSFSYSKTLYLPHLFSGGLVCSYENPLGCGRAERYSNSTSRRDIDTVLSEAFK</sequence>
<evidence type="ECO:0000313" key="3">
    <source>
        <dbReference type="Proteomes" id="UP000765509"/>
    </source>
</evidence>
<organism evidence="2 3">
    <name type="scientific">Austropuccinia psidii MF-1</name>
    <dbReference type="NCBI Taxonomy" id="1389203"/>
    <lineage>
        <taxon>Eukaryota</taxon>
        <taxon>Fungi</taxon>
        <taxon>Dikarya</taxon>
        <taxon>Basidiomycota</taxon>
        <taxon>Pucciniomycotina</taxon>
        <taxon>Pucciniomycetes</taxon>
        <taxon>Pucciniales</taxon>
        <taxon>Sphaerophragmiaceae</taxon>
        <taxon>Austropuccinia</taxon>
    </lineage>
</organism>
<protein>
    <submittedName>
        <fullName evidence="2">Uncharacterized protein</fullName>
    </submittedName>
</protein>
<proteinExistence type="predicted"/>
<keyword evidence="3" id="KW-1185">Reference proteome</keyword>
<dbReference type="Proteomes" id="UP000765509">
    <property type="component" value="Unassembled WGS sequence"/>
</dbReference>
<dbReference type="EMBL" id="AVOT02036039">
    <property type="protein sequence ID" value="MBW0530483.1"/>
    <property type="molecule type" value="Genomic_DNA"/>
</dbReference>
<comment type="caution">
    <text evidence="2">The sequence shown here is derived from an EMBL/GenBank/DDBJ whole genome shotgun (WGS) entry which is preliminary data.</text>
</comment>
<evidence type="ECO:0000313" key="2">
    <source>
        <dbReference type="EMBL" id="MBW0530483.1"/>
    </source>
</evidence>
<evidence type="ECO:0000256" key="1">
    <source>
        <dbReference type="SAM" id="MobiDB-lite"/>
    </source>
</evidence>
<name>A0A9Q3I719_9BASI</name>
<dbReference type="AlphaFoldDB" id="A0A9Q3I719"/>
<gene>
    <name evidence="2" type="ORF">O181_070198</name>
</gene>
<accession>A0A9Q3I719</accession>
<feature type="region of interest" description="Disordered" evidence="1">
    <location>
        <begin position="54"/>
        <end position="123"/>
    </location>
</feature>
<feature type="compositionally biased region" description="Polar residues" evidence="1">
    <location>
        <begin position="102"/>
        <end position="120"/>
    </location>
</feature>
<reference evidence="2" key="1">
    <citation type="submission" date="2021-03" db="EMBL/GenBank/DDBJ databases">
        <title>Draft genome sequence of rust myrtle Austropuccinia psidii MF-1, a brazilian biotype.</title>
        <authorList>
            <person name="Quecine M.C."/>
            <person name="Pachon D.M.R."/>
            <person name="Bonatelli M.L."/>
            <person name="Correr F.H."/>
            <person name="Franceschini L.M."/>
            <person name="Leite T.F."/>
            <person name="Margarido G.R.A."/>
            <person name="Almeida C.A."/>
            <person name="Ferrarezi J.A."/>
            <person name="Labate C.A."/>
        </authorList>
    </citation>
    <scope>NUCLEOTIDE SEQUENCE</scope>
    <source>
        <strain evidence="2">MF-1</strain>
    </source>
</reference>